<dbReference type="GO" id="GO:0006865">
    <property type="term" value="P:amino acid transport"/>
    <property type="evidence" value="ECO:0007669"/>
    <property type="project" value="UniProtKB-KW"/>
</dbReference>
<feature type="domain" description="Amino acid transporter transmembrane" evidence="7">
    <location>
        <begin position="29"/>
        <end position="135"/>
    </location>
</feature>
<evidence type="ECO:0000256" key="1">
    <source>
        <dbReference type="ARBA" id="ARBA00004141"/>
    </source>
</evidence>
<dbReference type="PANTHER" id="PTHR22950:SF323">
    <property type="entry name" value="AMINO ACID TRANSPORTER AVT6C"/>
    <property type="match status" value="1"/>
</dbReference>
<accession>A0A317Y5B3</accession>
<evidence type="ECO:0000259" key="7">
    <source>
        <dbReference type="Pfam" id="PF01490"/>
    </source>
</evidence>
<gene>
    <name evidence="8" type="ORF">Zm00014a_021981</name>
</gene>
<dbReference type="GO" id="GO:0031090">
    <property type="term" value="C:organelle membrane"/>
    <property type="evidence" value="ECO:0007669"/>
    <property type="project" value="UniProtKB-ARBA"/>
</dbReference>
<evidence type="ECO:0000313" key="8">
    <source>
        <dbReference type="EMBL" id="PWZ53805.1"/>
    </source>
</evidence>
<evidence type="ECO:0000256" key="4">
    <source>
        <dbReference type="ARBA" id="ARBA00022989"/>
    </source>
</evidence>
<comment type="caution">
    <text evidence="8">The sequence shown here is derived from an EMBL/GenBank/DDBJ whole genome shotgun (WGS) entry which is preliminary data.</text>
</comment>
<comment type="subcellular location">
    <subcellularLocation>
        <location evidence="1">Membrane</location>
        <topology evidence="1">Multi-pass membrane protein</topology>
    </subcellularLocation>
</comment>
<organism evidence="8">
    <name type="scientific">Zea mays</name>
    <name type="common">Maize</name>
    <dbReference type="NCBI Taxonomy" id="4577"/>
    <lineage>
        <taxon>Eukaryota</taxon>
        <taxon>Viridiplantae</taxon>
        <taxon>Streptophyta</taxon>
        <taxon>Embryophyta</taxon>
        <taxon>Tracheophyta</taxon>
        <taxon>Spermatophyta</taxon>
        <taxon>Magnoliopsida</taxon>
        <taxon>Liliopsida</taxon>
        <taxon>Poales</taxon>
        <taxon>Poaceae</taxon>
        <taxon>PACMAD clade</taxon>
        <taxon>Panicoideae</taxon>
        <taxon>Andropogonodae</taxon>
        <taxon>Andropogoneae</taxon>
        <taxon>Tripsacinae</taxon>
        <taxon>Zea</taxon>
    </lineage>
</organism>
<feature type="transmembrane region" description="Helical" evidence="6">
    <location>
        <begin position="104"/>
        <end position="124"/>
    </location>
</feature>
<dbReference type="Pfam" id="PF01490">
    <property type="entry name" value="Aa_trans"/>
    <property type="match status" value="1"/>
</dbReference>
<keyword evidence="3" id="KW-0029">Amino-acid transport</keyword>
<protein>
    <recommendedName>
        <fullName evidence="7">Amino acid transporter transmembrane domain-containing protein</fullName>
    </recommendedName>
</protein>
<evidence type="ECO:0000256" key="6">
    <source>
        <dbReference type="SAM" id="Phobius"/>
    </source>
</evidence>
<evidence type="ECO:0000256" key="3">
    <source>
        <dbReference type="ARBA" id="ARBA00022970"/>
    </source>
</evidence>
<keyword evidence="3" id="KW-0813">Transport</keyword>
<dbReference type="AlphaFoldDB" id="A0A317Y5B3"/>
<sequence length="209" mass="20907">MRVLGVVPTALLIAAVAALADVGAGIMSILAASIVDASIMSIPAAMRVLGVVPAALLIAAVAALADVSVEFMLRYTGWAAGGGKEAATSYAGTMGNAFGRAGAALLNVFVVLTTTGTLVVYLIIIGDVMSRSVSGGDEQPGCCRSCLVRGGGRGGSLCCSSPPSSFCCRSCSAAMSKSKVNGSCDTGCSLMSFELLYARVHISHCANAS</sequence>
<keyword evidence="4 6" id="KW-1133">Transmembrane helix</keyword>
<proteinExistence type="predicted"/>
<evidence type="ECO:0000256" key="2">
    <source>
        <dbReference type="ARBA" id="ARBA00022692"/>
    </source>
</evidence>
<feature type="transmembrane region" description="Helical" evidence="6">
    <location>
        <begin position="44"/>
        <end position="65"/>
    </location>
</feature>
<dbReference type="PANTHER" id="PTHR22950">
    <property type="entry name" value="AMINO ACID TRANSPORTER"/>
    <property type="match status" value="1"/>
</dbReference>
<dbReference type="EMBL" id="NCVQ01000001">
    <property type="protein sequence ID" value="PWZ53805.1"/>
    <property type="molecule type" value="Genomic_DNA"/>
</dbReference>
<evidence type="ECO:0000256" key="5">
    <source>
        <dbReference type="ARBA" id="ARBA00023136"/>
    </source>
</evidence>
<dbReference type="Proteomes" id="UP000251960">
    <property type="component" value="Chromosome 1"/>
</dbReference>
<name>A0A317Y5B3_MAIZE</name>
<dbReference type="InterPro" id="IPR013057">
    <property type="entry name" value="AA_transpt_TM"/>
</dbReference>
<reference evidence="8" key="1">
    <citation type="journal article" date="2018" name="Nat. Genet.">
        <title>Extensive intraspecific gene order and gene structural variations between Mo17 and other maize genomes.</title>
        <authorList>
            <person name="Sun S."/>
            <person name="Zhou Y."/>
            <person name="Chen J."/>
            <person name="Shi J."/>
            <person name="Zhao H."/>
            <person name="Zhao H."/>
            <person name="Song W."/>
            <person name="Zhang M."/>
            <person name="Cui Y."/>
            <person name="Dong X."/>
            <person name="Liu H."/>
            <person name="Ma X."/>
            <person name="Jiao Y."/>
            <person name="Wang B."/>
            <person name="Wei X."/>
            <person name="Stein J.C."/>
            <person name="Glaubitz J.C."/>
            <person name="Lu F."/>
            <person name="Yu G."/>
            <person name="Liang C."/>
            <person name="Fengler K."/>
            <person name="Li B."/>
            <person name="Rafalski A."/>
            <person name="Schnable P.S."/>
            <person name="Ware D.H."/>
            <person name="Buckler E.S."/>
            <person name="Lai J."/>
        </authorList>
    </citation>
    <scope>NUCLEOTIDE SEQUENCE [LARGE SCALE GENOMIC DNA]</scope>
    <source>
        <tissue evidence="8">Seedling</tissue>
    </source>
</reference>
<keyword evidence="5 6" id="KW-0472">Membrane</keyword>
<keyword evidence="2 6" id="KW-0812">Transmembrane</keyword>